<evidence type="ECO:0000256" key="8">
    <source>
        <dbReference type="HAMAP-Rule" id="MF_02220"/>
    </source>
</evidence>
<protein>
    <recommendedName>
        <fullName evidence="8 10">Xylulose kinase</fullName>
        <shortName evidence="8 10">Xylulokinase</shortName>
        <ecNumber evidence="8 10">2.7.1.17</ecNumber>
    </recommendedName>
</protein>
<keyword evidence="14" id="KW-1185">Reference proteome</keyword>
<dbReference type="InterPro" id="IPR018483">
    <property type="entry name" value="Carb_kinase_FGGY_CS"/>
</dbReference>
<dbReference type="InterPro" id="IPR006000">
    <property type="entry name" value="Xylulokinase"/>
</dbReference>
<evidence type="ECO:0000256" key="1">
    <source>
        <dbReference type="ARBA" id="ARBA00009156"/>
    </source>
</evidence>
<evidence type="ECO:0000259" key="12">
    <source>
        <dbReference type="Pfam" id="PF02782"/>
    </source>
</evidence>
<comment type="similarity">
    <text evidence="1 8 9">Belongs to the FGGY kinase family.</text>
</comment>
<feature type="binding site" evidence="8">
    <location>
        <begin position="81"/>
        <end position="82"/>
    </location>
    <ligand>
        <name>substrate</name>
    </ligand>
</feature>
<dbReference type="InterPro" id="IPR050406">
    <property type="entry name" value="FGGY_Carb_Kinase"/>
</dbReference>
<dbReference type="PANTHER" id="PTHR43095:SF5">
    <property type="entry name" value="XYLULOSE KINASE"/>
    <property type="match status" value="1"/>
</dbReference>
<comment type="catalytic activity">
    <reaction evidence="8 10">
        <text>D-xylulose + ATP = D-xylulose 5-phosphate + ADP + H(+)</text>
        <dbReference type="Rhea" id="RHEA:10964"/>
        <dbReference type="ChEBI" id="CHEBI:15378"/>
        <dbReference type="ChEBI" id="CHEBI:17140"/>
        <dbReference type="ChEBI" id="CHEBI:30616"/>
        <dbReference type="ChEBI" id="CHEBI:57737"/>
        <dbReference type="ChEBI" id="CHEBI:456216"/>
        <dbReference type="EC" id="2.7.1.17"/>
    </reaction>
</comment>
<dbReference type="HAMAP" id="MF_02220">
    <property type="entry name" value="XylB"/>
    <property type="match status" value="1"/>
</dbReference>
<dbReference type="GO" id="GO:0005524">
    <property type="term" value="F:ATP binding"/>
    <property type="evidence" value="ECO:0007669"/>
    <property type="project" value="UniProtKB-UniRule"/>
</dbReference>
<dbReference type="InterPro" id="IPR000577">
    <property type="entry name" value="Carb_kinase_FGGY"/>
</dbReference>
<evidence type="ECO:0000256" key="9">
    <source>
        <dbReference type="RuleBase" id="RU003733"/>
    </source>
</evidence>
<dbReference type="InterPro" id="IPR043129">
    <property type="entry name" value="ATPase_NBD"/>
</dbReference>
<keyword evidence="6 8" id="KW-0067">ATP-binding</keyword>
<keyword evidence="7 8" id="KW-0119">Carbohydrate metabolism</keyword>
<dbReference type="Proteomes" id="UP000199315">
    <property type="component" value="Unassembled WGS sequence"/>
</dbReference>
<evidence type="ECO:0000256" key="5">
    <source>
        <dbReference type="ARBA" id="ARBA00022777"/>
    </source>
</evidence>
<accession>A0A1D3TWK3</accession>
<evidence type="ECO:0000256" key="10">
    <source>
        <dbReference type="RuleBase" id="RU364073"/>
    </source>
</evidence>
<keyword evidence="5 8" id="KW-0418">Kinase</keyword>
<dbReference type="GO" id="GO:0042732">
    <property type="term" value="P:D-xylose metabolic process"/>
    <property type="evidence" value="ECO:0007669"/>
    <property type="project" value="UniProtKB-KW"/>
</dbReference>
<dbReference type="RefSeq" id="WP_091235697.1">
    <property type="nucleotide sequence ID" value="NZ_FMKA01000023.1"/>
</dbReference>
<reference evidence="13 14" key="1">
    <citation type="submission" date="2016-09" db="EMBL/GenBank/DDBJ databases">
        <authorList>
            <person name="Capua I."/>
            <person name="De Benedictis P."/>
            <person name="Joannis T."/>
            <person name="Lombin L.H."/>
            <person name="Cattoli G."/>
        </authorList>
    </citation>
    <scope>NUCLEOTIDE SEQUENCE [LARGE SCALE GENOMIC DNA]</scope>
    <source>
        <strain evidence="13 14">GluBS11</strain>
    </source>
</reference>
<dbReference type="InterPro" id="IPR018485">
    <property type="entry name" value="FGGY_C"/>
</dbReference>
<dbReference type="AlphaFoldDB" id="A0A1D3TWK3"/>
<dbReference type="InterPro" id="IPR018484">
    <property type="entry name" value="FGGY_N"/>
</dbReference>
<feature type="active site" description="Proton acceptor" evidence="8">
    <location>
        <position position="240"/>
    </location>
</feature>
<evidence type="ECO:0000256" key="6">
    <source>
        <dbReference type="ARBA" id="ARBA00022840"/>
    </source>
</evidence>
<dbReference type="PANTHER" id="PTHR43095">
    <property type="entry name" value="SUGAR KINASE"/>
    <property type="match status" value="1"/>
</dbReference>
<evidence type="ECO:0000313" key="13">
    <source>
        <dbReference type="EMBL" id="SCP98620.1"/>
    </source>
</evidence>
<dbReference type="OrthoDB" id="9805576at2"/>
<dbReference type="EC" id="2.7.1.17" evidence="8 10"/>
<comment type="function">
    <text evidence="8">Catalyzes the phosphorylation of D-xylulose to D-xylulose 5-phosphate.</text>
</comment>
<evidence type="ECO:0000256" key="7">
    <source>
        <dbReference type="ARBA" id="ARBA00023277"/>
    </source>
</evidence>
<dbReference type="SUPFAM" id="SSF53067">
    <property type="entry name" value="Actin-like ATPase domain"/>
    <property type="match status" value="2"/>
</dbReference>
<organism evidence="13 14">
    <name type="scientific">Anaerobium acetethylicum</name>
    <dbReference type="NCBI Taxonomy" id="1619234"/>
    <lineage>
        <taxon>Bacteria</taxon>
        <taxon>Bacillati</taxon>
        <taxon>Bacillota</taxon>
        <taxon>Clostridia</taxon>
        <taxon>Lachnospirales</taxon>
        <taxon>Lachnospiraceae</taxon>
        <taxon>Anaerobium</taxon>
    </lineage>
</organism>
<feature type="site" description="Important for activity" evidence="8">
    <location>
        <position position="8"/>
    </location>
</feature>
<gene>
    <name evidence="8 10" type="primary">xylB</name>
    <name evidence="13" type="ORF">SAMN05421730_102335</name>
</gene>
<keyword evidence="3 8" id="KW-0808">Transferase</keyword>
<keyword evidence="4 8" id="KW-0547">Nucleotide-binding</keyword>
<evidence type="ECO:0000256" key="3">
    <source>
        <dbReference type="ARBA" id="ARBA00022679"/>
    </source>
</evidence>
<name>A0A1D3TWK3_9FIRM</name>
<dbReference type="GO" id="GO:0005998">
    <property type="term" value="P:xylulose catabolic process"/>
    <property type="evidence" value="ECO:0007669"/>
    <property type="project" value="UniProtKB-UniRule"/>
</dbReference>
<feature type="domain" description="Carbohydrate kinase FGGY C-terminal" evidence="12">
    <location>
        <begin position="258"/>
        <end position="453"/>
    </location>
</feature>
<dbReference type="GO" id="GO:0004856">
    <property type="term" value="F:D-xylulokinase activity"/>
    <property type="evidence" value="ECO:0007669"/>
    <property type="project" value="UniProtKB-UniRule"/>
</dbReference>
<evidence type="ECO:0000313" key="14">
    <source>
        <dbReference type="Proteomes" id="UP000199315"/>
    </source>
</evidence>
<dbReference type="STRING" id="1619234.SAMN05421730_102335"/>
<evidence type="ECO:0000259" key="11">
    <source>
        <dbReference type="Pfam" id="PF00370"/>
    </source>
</evidence>
<dbReference type="CDD" id="cd07808">
    <property type="entry name" value="ASKHA_NBD_FGGY_EcXK-like"/>
    <property type="match status" value="1"/>
</dbReference>
<dbReference type="Pfam" id="PF02782">
    <property type="entry name" value="FGGY_C"/>
    <property type="match status" value="1"/>
</dbReference>
<feature type="domain" description="Carbohydrate kinase FGGY N-terminal" evidence="11">
    <location>
        <begin position="3"/>
        <end position="247"/>
    </location>
</feature>
<evidence type="ECO:0000256" key="2">
    <source>
        <dbReference type="ARBA" id="ARBA00022629"/>
    </source>
</evidence>
<proteinExistence type="inferred from homology"/>
<dbReference type="PROSITE" id="PS00445">
    <property type="entry name" value="FGGY_KINASES_2"/>
    <property type="match status" value="1"/>
</dbReference>
<dbReference type="Pfam" id="PF00370">
    <property type="entry name" value="FGGY_N"/>
    <property type="match status" value="1"/>
</dbReference>
<sequence>MPYLIGIDLGTSATKTIMIDENGAIVASALQQYPMYQPQNGWAEQDPSDWKDAVLKTIKEVVEQAGVEKEEILGIGLSGQMHGLVMLDEKNEPIGKSIIWCDQRTEKQVKEMHEILPLSKWLQITANPPLAAWTAAKILWTRDNEPEKYQVCRHILLPKDYIRQVLTGEFATDVSDASGMQLLDVKNRCWSDEILNALHIDKNLLGTVHESQEITGTVKKEIADICGLSDKTIVVAGASDNASAAIGTGVVNDGEAFTTIGTSAIVYTHLDSYKEIPEGSLHICCCAVPGCWHTMGGPQSAGLSLEWFKNNFCTDYDVEAEEREMDVYSLMNEKIDRVPIGSDKLIFLPFLMGERTPHMDPKYRGAFLGLNAVHKKENLLRAVMEGVSYSLADCNNILKSIGTVVNSMRVCGGGSKSPVWQKIMAALYDCDIKTLKQEEGPAYGACILAGVAAGVFENIQKACEEFVKEDKTIYCNRNDMEKYKKYHKLYDRFYEALKDEFGLLADIDE</sequence>
<dbReference type="NCBIfam" id="TIGR01312">
    <property type="entry name" value="XylB"/>
    <property type="match status" value="1"/>
</dbReference>
<keyword evidence="2 8" id="KW-0859">Xylose metabolism</keyword>
<dbReference type="EMBL" id="FMKA01000023">
    <property type="protein sequence ID" value="SCP98620.1"/>
    <property type="molecule type" value="Genomic_DNA"/>
</dbReference>
<dbReference type="PIRSF" id="PIRSF000538">
    <property type="entry name" value="GlpK"/>
    <property type="match status" value="1"/>
</dbReference>
<evidence type="ECO:0000256" key="4">
    <source>
        <dbReference type="ARBA" id="ARBA00022741"/>
    </source>
</evidence>
<dbReference type="Gene3D" id="3.30.420.40">
    <property type="match status" value="2"/>
</dbReference>